<dbReference type="Proteomes" id="UP000182692">
    <property type="component" value="Unassembled WGS sequence"/>
</dbReference>
<protein>
    <submittedName>
        <fullName evidence="1">Capsular polysaccharide export protein</fullName>
    </submittedName>
</protein>
<dbReference type="SUPFAM" id="SSF53756">
    <property type="entry name" value="UDP-Glycosyltransferase/glycogen phosphorylase"/>
    <property type="match status" value="1"/>
</dbReference>
<name>A0A1I5S7U2_9GAMM</name>
<proteinExistence type="predicted"/>
<dbReference type="InterPro" id="IPR007833">
    <property type="entry name" value="Capsule_polysaccharide_synth"/>
</dbReference>
<dbReference type="AlphaFoldDB" id="A0A1I5S7U2"/>
<gene>
    <name evidence="1" type="ORF">SAMN03084138_02815</name>
</gene>
<reference evidence="1 2" key="1">
    <citation type="submission" date="2016-10" db="EMBL/GenBank/DDBJ databases">
        <authorList>
            <person name="de Groot N.N."/>
        </authorList>
    </citation>
    <scope>NUCLEOTIDE SEQUENCE [LARGE SCALE GENOMIC DNA]</scope>
    <source>
        <strain evidence="1 2">DSM 15893</strain>
    </source>
</reference>
<evidence type="ECO:0000313" key="1">
    <source>
        <dbReference type="EMBL" id="SFP66803.1"/>
    </source>
</evidence>
<organism evidence="1 2">
    <name type="scientific">Enterovibrio norvegicus DSM 15893</name>
    <dbReference type="NCBI Taxonomy" id="1121869"/>
    <lineage>
        <taxon>Bacteria</taxon>
        <taxon>Pseudomonadati</taxon>
        <taxon>Pseudomonadota</taxon>
        <taxon>Gammaproteobacteria</taxon>
        <taxon>Vibrionales</taxon>
        <taxon>Vibrionaceae</taxon>
        <taxon>Enterovibrio</taxon>
    </lineage>
</organism>
<dbReference type="Pfam" id="PF05159">
    <property type="entry name" value="Capsule_synth"/>
    <property type="match status" value="1"/>
</dbReference>
<dbReference type="GO" id="GO:0015774">
    <property type="term" value="P:polysaccharide transport"/>
    <property type="evidence" value="ECO:0007669"/>
    <property type="project" value="InterPro"/>
</dbReference>
<accession>A0A1I5S7U2</accession>
<dbReference type="GO" id="GO:0000271">
    <property type="term" value="P:polysaccharide biosynthetic process"/>
    <property type="evidence" value="ECO:0007669"/>
    <property type="project" value="InterPro"/>
</dbReference>
<sequence>MYSPLHEKVAKIVAKKKYAVTSCLSKKFYLPTFKLTLATAIIGSVKGRIDDESIEKMRSLSTYHHAYARKVESRKLTSNELEYMAKFYIGLKTFIKEKKIDLVILHNDTRWYHAIAVLICNENNIKYLVTEQGLIRPHTTVIDNKGVNAKANISLLDKELANSDTGGFSPNNTHDSLISMMFFILFILSFSVERFFGKPTILKYMHNRYSVRKYYKRLSRKLCSINDKKKNRKLSIQESSALLLLQLDHDSQFLMYSDFSSNQEVIDRLNTKCYELGLSLAIKKHPLDMNEYNLPIDAYFTDGDLSTLIRKSKIVVTINSSAIVSALNSTTPLFVIGNSMYKFGKTLEHCTIESIDPSLEQNVHIRKNYLGKLEKNYLLLGAGYDYCPSILEKKLEQLLN</sequence>
<dbReference type="EMBL" id="FOWR01000020">
    <property type="protein sequence ID" value="SFP66803.1"/>
    <property type="molecule type" value="Genomic_DNA"/>
</dbReference>
<dbReference type="STRING" id="1121869.SAMN03084138_02815"/>
<evidence type="ECO:0000313" key="2">
    <source>
        <dbReference type="Proteomes" id="UP000182692"/>
    </source>
</evidence>